<accession>A0AAJ4RDT1</accession>
<dbReference type="GO" id="GO:0016651">
    <property type="term" value="F:oxidoreductase activity, acting on NAD(P)H"/>
    <property type="evidence" value="ECO:0007669"/>
    <property type="project" value="InterPro"/>
</dbReference>
<evidence type="ECO:0000313" key="6">
    <source>
        <dbReference type="EMBL" id="ROR40736.1"/>
    </source>
</evidence>
<dbReference type="InterPro" id="IPR029014">
    <property type="entry name" value="NiFe-Hase_large"/>
</dbReference>
<evidence type="ECO:0000256" key="2">
    <source>
        <dbReference type="PIRSR" id="PIRSR601501-1"/>
    </source>
</evidence>
<evidence type="ECO:0000256" key="3">
    <source>
        <dbReference type="SAM" id="Coils"/>
    </source>
</evidence>
<keyword evidence="3" id="KW-0175">Coiled coil</keyword>
<evidence type="ECO:0000259" key="4">
    <source>
        <dbReference type="Pfam" id="PF00346"/>
    </source>
</evidence>
<dbReference type="Pfam" id="PF00346">
    <property type="entry name" value="Complex1_49kDa"/>
    <property type="match status" value="1"/>
</dbReference>
<dbReference type="EMBL" id="CP027432">
    <property type="protein sequence ID" value="QCI28537.1"/>
    <property type="molecule type" value="Genomic_DNA"/>
</dbReference>
<evidence type="ECO:0000313" key="5">
    <source>
        <dbReference type="EMBL" id="QCI28537.1"/>
    </source>
</evidence>
<feature type="coiled-coil region" evidence="3">
    <location>
        <begin position="157"/>
        <end position="184"/>
    </location>
</feature>
<feature type="binding site" evidence="2">
    <location>
        <position position="63"/>
    </location>
    <ligand>
        <name>Ni(2+)</name>
        <dbReference type="ChEBI" id="CHEBI:49786"/>
    </ligand>
</feature>
<feature type="domain" description="NADH-quinone oxidoreductase subunit D" evidence="4">
    <location>
        <begin position="117"/>
        <end position="284"/>
    </location>
</feature>
<keyword evidence="2" id="KW-0533">Nickel</keyword>
<feature type="binding site" evidence="2">
    <location>
        <position position="44"/>
    </location>
    <ligand>
        <name>Mg(2+)</name>
        <dbReference type="ChEBI" id="CHEBI:18420"/>
    </ligand>
</feature>
<comment type="cofactor">
    <cofactor evidence="2">
        <name>Fe cation</name>
        <dbReference type="ChEBI" id="CHEBI:24875"/>
    </cofactor>
</comment>
<dbReference type="Proteomes" id="UP000298805">
    <property type="component" value="Chromosome"/>
</dbReference>
<organism evidence="6 7">
    <name type="scientific">Caminibacter pacificus</name>
    <dbReference type="NCBI Taxonomy" id="1424653"/>
    <lineage>
        <taxon>Bacteria</taxon>
        <taxon>Pseudomonadati</taxon>
        <taxon>Campylobacterota</taxon>
        <taxon>Epsilonproteobacteria</taxon>
        <taxon>Nautiliales</taxon>
        <taxon>Nautiliaceae</taxon>
        <taxon>Caminibacter</taxon>
    </lineage>
</organism>
<reference evidence="5" key="3">
    <citation type="submission" date="2019-06" db="EMBL/GenBank/DDBJ databases">
        <title>A comparative analysis of the Nautiliaceae.</title>
        <authorList>
            <person name="Grosche A."/>
            <person name="Smedile F."/>
            <person name="Vetriani C."/>
        </authorList>
    </citation>
    <scope>NUCLEOTIDE SEQUENCE</scope>
    <source>
        <strain evidence="5">TB6</strain>
    </source>
</reference>
<feature type="binding site" evidence="2">
    <location>
        <position position="353"/>
    </location>
    <ligand>
        <name>Ni(2+)</name>
        <dbReference type="ChEBI" id="CHEBI:49786"/>
    </ligand>
</feature>
<protein>
    <submittedName>
        <fullName evidence="5">Carbon monoxide-induced hydrogenase</fullName>
    </submittedName>
    <submittedName>
        <fullName evidence="6">Ni,Fe-hydrogenase III large subunit</fullName>
    </submittedName>
</protein>
<dbReference type="GO" id="GO:0051287">
    <property type="term" value="F:NAD binding"/>
    <property type="evidence" value="ECO:0007669"/>
    <property type="project" value="InterPro"/>
</dbReference>
<feature type="binding site" evidence="2">
    <location>
        <position position="66"/>
    </location>
    <ligand>
        <name>Fe cation</name>
        <dbReference type="ChEBI" id="CHEBI:24875"/>
    </ligand>
</feature>
<dbReference type="InterPro" id="IPR001135">
    <property type="entry name" value="NADH_Q_OxRdtase_suD"/>
</dbReference>
<keyword evidence="2" id="KW-0408">Iron</keyword>
<dbReference type="PANTHER" id="PTHR43485:SF1">
    <property type="entry name" value="FORMATE HYDROGENLYASE SUBUNIT 5-RELATED"/>
    <property type="match status" value="1"/>
</dbReference>
<dbReference type="GO" id="GO:0048038">
    <property type="term" value="F:quinone binding"/>
    <property type="evidence" value="ECO:0007669"/>
    <property type="project" value="InterPro"/>
</dbReference>
<evidence type="ECO:0000313" key="7">
    <source>
        <dbReference type="Proteomes" id="UP000272781"/>
    </source>
</evidence>
<dbReference type="PANTHER" id="PTHR43485">
    <property type="entry name" value="HYDROGENASE-4 COMPONENT G"/>
    <property type="match status" value="1"/>
</dbReference>
<sequence>MSTKIPIGPFHIGLEEPIYFKIDLKGETVVNVDMINGFVHRGIEYLVMQKNFFQNLILTERVCALCSNNHPFTYVMAVEKIAGIEVSRRANYLRVVADEVKRVASHMFNLSMLAHLIGFHSLMTQTMEAREIMQDVKESIWGNRMDMSANTLSGVKYDLDEGQIEFILNKLDELEKQTDELIDIYFNNKLVKARTVNVGVLPKEDALRLGVTGPTARGSGVNNDVRVKAPYAAYDELKPTVMLEENGDVYSRMKVRWREVKESIRLIRKALNNLPEGPVVTQKRPHIPAGEAVTRTEAPRGELIYYLKTNGTQRPQRMRWRVPTYMNWEALRVMIPGNKLSDVAVIFNSIDPCISCTER</sequence>
<reference evidence="8" key="1">
    <citation type="submission" date="2018-03" db="EMBL/GenBank/DDBJ databases">
        <title>A comparative analysis of the Nautiliaceae.</title>
        <authorList>
            <person name="Grosche A."/>
            <person name="Smedile F."/>
            <person name="Vetriani C."/>
        </authorList>
    </citation>
    <scope>NUCLEOTIDE SEQUENCE [LARGE SCALE GENOMIC DNA]</scope>
    <source>
        <strain evidence="8">TB6</strain>
    </source>
</reference>
<dbReference type="GO" id="GO:0016151">
    <property type="term" value="F:nickel cation binding"/>
    <property type="evidence" value="ECO:0007669"/>
    <property type="project" value="InterPro"/>
</dbReference>
<dbReference type="RefSeq" id="WP_123351650.1">
    <property type="nucleotide sequence ID" value="NZ_CP027432.2"/>
</dbReference>
<gene>
    <name evidence="5" type="ORF">C6V80_06050</name>
    <name evidence="6" type="ORF">EDC58_0216</name>
</gene>
<evidence type="ECO:0000256" key="1">
    <source>
        <dbReference type="ARBA" id="ARBA00023002"/>
    </source>
</evidence>
<comment type="cofactor">
    <cofactor evidence="2">
        <name>Ni(2+)</name>
        <dbReference type="ChEBI" id="CHEBI:49786"/>
    </cofactor>
</comment>
<keyword evidence="8" id="KW-1185">Reference proteome</keyword>
<dbReference type="Proteomes" id="UP000272781">
    <property type="component" value="Unassembled WGS sequence"/>
</dbReference>
<dbReference type="EMBL" id="RJVK01000001">
    <property type="protein sequence ID" value="ROR40736.1"/>
    <property type="molecule type" value="Genomic_DNA"/>
</dbReference>
<dbReference type="SUPFAM" id="SSF56762">
    <property type="entry name" value="HydB/Nqo4-like"/>
    <property type="match status" value="1"/>
</dbReference>
<reference evidence="6 7" key="2">
    <citation type="submission" date="2018-11" db="EMBL/GenBank/DDBJ databases">
        <title>Genomic Encyclopedia of Type Strains, Phase IV (KMG-IV): sequencing the most valuable type-strain genomes for metagenomic binning, comparative biology and taxonomic classification.</title>
        <authorList>
            <person name="Goeker M."/>
        </authorList>
    </citation>
    <scope>NUCLEOTIDE SEQUENCE [LARGE SCALE GENOMIC DNA]</scope>
    <source>
        <strain evidence="6 7">DSM 27783</strain>
    </source>
</reference>
<feature type="binding site" evidence="2">
    <location>
        <position position="66"/>
    </location>
    <ligand>
        <name>Ni(2+)</name>
        <dbReference type="ChEBI" id="CHEBI:49786"/>
    </ligand>
</feature>
<keyword evidence="2" id="KW-0460">Magnesium</keyword>
<evidence type="ECO:0000313" key="8">
    <source>
        <dbReference type="Proteomes" id="UP000298805"/>
    </source>
</evidence>
<proteinExistence type="predicted"/>
<name>A0AAJ4RDT1_9BACT</name>
<dbReference type="AlphaFoldDB" id="A0AAJ4RDT1"/>
<dbReference type="Gene3D" id="1.10.645.10">
    <property type="entry name" value="Cytochrome-c3 Hydrogenase, chain B"/>
    <property type="match status" value="1"/>
</dbReference>
<dbReference type="InterPro" id="IPR052197">
    <property type="entry name" value="ComplexI_49kDa-like"/>
</dbReference>
<keyword evidence="1" id="KW-0560">Oxidoreductase</keyword>
<feature type="binding site" evidence="2">
    <location>
        <position position="356"/>
    </location>
    <ligand>
        <name>Fe cation</name>
        <dbReference type="ChEBI" id="CHEBI:24875"/>
    </ligand>
</feature>
<keyword evidence="2" id="KW-0479">Metal-binding</keyword>